<evidence type="ECO:0000259" key="3">
    <source>
        <dbReference type="Pfam" id="PF26078"/>
    </source>
</evidence>
<evidence type="ECO:0000259" key="2">
    <source>
        <dbReference type="Pfam" id="PF04865"/>
    </source>
</evidence>
<feature type="domain" description="Baseplate J-like C-terminal" evidence="4">
    <location>
        <begin position="267"/>
        <end position="345"/>
    </location>
</feature>
<evidence type="ECO:0000313" key="5">
    <source>
        <dbReference type="EMBL" id="DAF65153.1"/>
    </source>
</evidence>
<proteinExistence type="inferred from homology"/>
<dbReference type="Pfam" id="PF04865">
    <property type="entry name" value="Baseplate_J"/>
    <property type="match status" value="1"/>
</dbReference>
<comment type="similarity">
    <text evidence="1">Belongs to the Mu gp47/PBSX XkdT family.</text>
</comment>
<organism evidence="5">
    <name type="scientific">Myoviridae sp. ct2AC8</name>
    <dbReference type="NCBI Taxonomy" id="2827655"/>
    <lineage>
        <taxon>Viruses</taxon>
        <taxon>Duplodnaviria</taxon>
        <taxon>Heunggongvirae</taxon>
        <taxon>Uroviricota</taxon>
        <taxon>Caudoviricetes</taxon>
    </lineage>
</organism>
<dbReference type="InterPro" id="IPR006949">
    <property type="entry name" value="Barrel_Baseplate_J-like"/>
</dbReference>
<dbReference type="InterPro" id="IPR052399">
    <property type="entry name" value="Phage_Baseplate_Assmbl_Protein"/>
</dbReference>
<reference evidence="5" key="1">
    <citation type="journal article" date="2021" name="Proc. Natl. Acad. Sci. U.S.A.">
        <title>A Catalog of Tens of Thousands of Viruses from Human Metagenomes Reveals Hidden Associations with Chronic Diseases.</title>
        <authorList>
            <person name="Tisza M.J."/>
            <person name="Buck C.B."/>
        </authorList>
    </citation>
    <scope>NUCLEOTIDE SEQUENCE</scope>
    <source>
        <strain evidence="5">Ct2AC8</strain>
    </source>
</reference>
<dbReference type="Pfam" id="PF26078">
    <property type="entry name" value="Baseplate_J_M"/>
    <property type="match status" value="1"/>
</dbReference>
<name>A0A8S5TPT5_9CAUD</name>
<dbReference type="InterPro" id="IPR058530">
    <property type="entry name" value="Baseplate_J-like_C"/>
</dbReference>
<sequence>MAWPVTTLTQRIDSIEKAYQRYISVDKMPLSVQKARARVLGYQINALETYIKYLSKQMVPTTAEKEYLEYHCAAKGIYRKQAVAAVGSITVNGTKGTVIAAGTILNRNVDNVQYRVTETTVLTAETQEIKVECLTNGTTGNCDEGELLTFANAIAGIDTTATVVLIGAGADIETDKDLLVRYLEHVRNVFHGGNDADYVKWALQVEGVNRAWCYPCALGPGTAIVRIMTPQGFPDAILIKKVEDYINSVRPPTYTRFKVLSPTAKAIDFEVRIVPNNEEIQTAVTLALKSLLDDSSEPEGTVYVSKIHGAILSVSALEDYTLIKPSENITCGLGELAVVGEITWS</sequence>
<feature type="domain" description="Baseplate protein J-like barrel" evidence="2">
    <location>
        <begin position="89"/>
        <end position="162"/>
    </location>
</feature>
<accession>A0A8S5TPT5</accession>
<dbReference type="PANTHER" id="PTHR37829">
    <property type="entry name" value="PHAGE-LIKE ELEMENT PBSX PROTEIN XKDT"/>
    <property type="match status" value="1"/>
</dbReference>
<dbReference type="InterPro" id="IPR058531">
    <property type="entry name" value="Baseplate_J_M"/>
</dbReference>
<dbReference type="PANTHER" id="PTHR37829:SF3">
    <property type="entry name" value="PROTEIN JAYE-RELATED"/>
    <property type="match status" value="1"/>
</dbReference>
<feature type="domain" description="Baseplate J-like central" evidence="3">
    <location>
        <begin position="191"/>
        <end position="253"/>
    </location>
</feature>
<evidence type="ECO:0000259" key="4">
    <source>
        <dbReference type="Pfam" id="PF26079"/>
    </source>
</evidence>
<evidence type="ECO:0000256" key="1">
    <source>
        <dbReference type="ARBA" id="ARBA00038087"/>
    </source>
</evidence>
<dbReference type="EMBL" id="BK032875">
    <property type="protein sequence ID" value="DAF65153.1"/>
    <property type="molecule type" value="Genomic_DNA"/>
</dbReference>
<dbReference type="Pfam" id="PF26079">
    <property type="entry name" value="Baseplate_J_C"/>
    <property type="match status" value="1"/>
</dbReference>
<protein>
    <submittedName>
        <fullName evidence="5">Baseplate J like protein</fullName>
    </submittedName>
</protein>